<keyword evidence="5" id="KW-0418">Kinase</keyword>
<dbReference type="PROSITE" id="PS50052">
    <property type="entry name" value="GUANYLATE_KINASE_2"/>
    <property type="match status" value="1"/>
</dbReference>
<dbReference type="SMART" id="SM00072">
    <property type="entry name" value="GuKc"/>
    <property type="match status" value="1"/>
</dbReference>
<dbReference type="PANTHER" id="PTHR23117:SF13">
    <property type="entry name" value="GUANYLATE KINASE"/>
    <property type="match status" value="1"/>
</dbReference>
<evidence type="ECO:0000256" key="7">
    <source>
        <dbReference type="SAM" id="Coils"/>
    </source>
</evidence>
<comment type="similarity">
    <text evidence="1">Belongs to the guanylate kinase family.</text>
</comment>
<dbReference type="SUPFAM" id="SSF52540">
    <property type="entry name" value="P-loop containing nucleoside triphosphate hydrolases"/>
    <property type="match status" value="1"/>
</dbReference>
<evidence type="ECO:0000256" key="6">
    <source>
        <dbReference type="ARBA" id="ARBA00022840"/>
    </source>
</evidence>
<dbReference type="InterPro" id="IPR008144">
    <property type="entry name" value="Guanylate_kin-like_dom"/>
</dbReference>
<dbReference type="Gene3D" id="3.40.50.300">
    <property type="entry name" value="P-loop containing nucleotide triphosphate hydrolases"/>
    <property type="match status" value="1"/>
</dbReference>
<feature type="coiled-coil region" evidence="7">
    <location>
        <begin position="289"/>
        <end position="316"/>
    </location>
</feature>
<feature type="coiled-coil region" evidence="7">
    <location>
        <begin position="224"/>
        <end position="251"/>
    </location>
</feature>
<keyword evidence="6" id="KW-0067">ATP-binding</keyword>
<keyword evidence="4" id="KW-0547">Nucleotide-binding</keyword>
<keyword evidence="10" id="KW-1185">Reference proteome</keyword>
<protein>
    <recommendedName>
        <fullName evidence="2">guanylate kinase</fullName>
        <ecNumber evidence="2">2.7.4.8</ecNumber>
    </recommendedName>
</protein>
<name>A0A814CEQ1_ADIRI</name>
<dbReference type="InterPro" id="IPR008145">
    <property type="entry name" value="GK/Ca_channel_bsu"/>
</dbReference>
<dbReference type="GO" id="GO:0005829">
    <property type="term" value="C:cytosol"/>
    <property type="evidence" value="ECO:0007669"/>
    <property type="project" value="TreeGrafter"/>
</dbReference>
<evidence type="ECO:0000256" key="1">
    <source>
        <dbReference type="ARBA" id="ARBA00005790"/>
    </source>
</evidence>
<dbReference type="CDD" id="cd22860">
    <property type="entry name" value="PDRG1"/>
    <property type="match status" value="1"/>
</dbReference>
<gene>
    <name evidence="9" type="ORF">XAT740_LOCUS10087</name>
</gene>
<evidence type="ECO:0000256" key="5">
    <source>
        <dbReference type="ARBA" id="ARBA00022777"/>
    </source>
</evidence>
<dbReference type="EC" id="2.7.4.8" evidence="2"/>
<evidence type="ECO:0000256" key="3">
    <source>
        <dbReference type="ARBA" id="ARBA00022679"/>
    </source>
</evidence>
<dbReference type="CDD" id="cd00071">
    <property type="entry name" value="GMPK"/>
    <property type="match status" value="1"/>
</dbReference>
<keyword evidence="3" id="KW-0808">Transferase</keyword>
<dbReference type="NCBIfam" id="TIGR03263">
    <property type="entry name" value="guanyl_kin"/>
    <property type="match status" value="1"/>
</dbReference>
<evidence type="ECO:0000256" key="2">
    <source>
        <dbReference type="ARBA" id="ARBA00012961"/>
    </source>
</evidence>
<dbReference type="InterPro" id="IPR003593">
    <property type="entry name" value="AAA+_ATPase"/>
</dbReference>
<proteinExistence type="inferred from homology"/>
<organism evidence="9 10">
    <name type="scientific">Adineta ricciae</name>
    <name type="common">Rotifer</name>
    <dbReference type="NCBI Taxonomy" id="249248"/>
    <lineage>
        <taxon>Eukaryota</taxon>
        <taxon>Metazoa</taxon>
        <taxon>Spiralia</taxon>
        <taxon>Gnathifera</taxon>
        <taxon>Rotifera</taxon>
        <taxon>Eurotatoria</taxon>
        <taxon>Bdelloidea</taxon>
        <taxon>Adinetida</taxon>
        <taxon>Adinetidae</taxon>
        <taxon>Adineta</taxon>
    </lineage>
</organism>
<feature type="domain" description="Guanylate kinase-like" evidence="8">
    <location>
        <begin position="9"/>
        <end position="194"/>
    </location>
</feature>
<dbReference type="GO" id="GO:0004385">
    <property type="term" value="F:GMP kinase activity"/>
    <property type="evidence" value="ECO:0007669"/>
    <property type="project" value="UniProtKB-EC"/>
</dbReference>
<evidence type="ECO:0000313" key="9">
    <source>
        <dbReference type="EMBL" id="CAF0940467.1"/>
    </source>
</evidence>
<dbReference type="EMBL" id="CAJNOR010000532">
    <property type="protein sequence ID" value="CAF0940467.1"/>
    <property type="molecule type" value="Genomic_DNA"/>
</dbReference>
<dbReference type="InterPro" id="IPR027417">
    <property type="entry name" value="P-loop_NTPase"/>
</dbReference>
<dbReference type="FunFam" id="3.40.50.300:FF:000776">
    <property type="entry name" value="Guanylate kinase 2"/>
    <property type="match status" value="1"/>
</dbReference>
<sequence>MPPTVSAKPHVIVLSGPSGSGKSTLITKLFEEYPTAFAFSISHTTRSPRSGEQNGREYHFVSRPDMEGMLNRGEFLESTEFSGNLIVSSTCSKKAVEDVTRTGRICLLDVDKQGVKNIRNSHLDAVFVFISPPSYEILEQRLRGRQTDTEAAIEKRLKEAKESMEFSKEPGVYDHIILNDQLDVAYQSLTDILREMANQAEQIRLAQAGVHDHPEFVLKYLEEIETLAENVLAERREIIELNKRRDKLREASRAVHKQASNVKTNWMCLNNNFLAMSTRDCKRLIDRDFDQINVEISQAEKKLKENVKKLYDAEKKPEIRGFNLKSLSREERQELDQLLEPYT</sequence>
<dbReference type="SMART" id="SM00382">
    <property type="entry name" value="AAA"/>
    <property type="match status" value="1"/>
</dbReference>
<dbReference type="Pfam" id="PF00625">
    <property type="entry name" value="Guanylate_kin"/>
    <property type="match status" value="1"/>
</dbReference>
<dbReference type="InterPro" id="IPR020590">
    <property type="entry name" value="Guanylate_kinase_CS"/>
</dbReference>
<comment type="caution">
    <text evidence="9">The sequence shown here is derived from an EMBL/GenBank/DDBJ whole genome shotgun (WGS) entry which is preliminary data.</text>
</comment>
<accession>A0A814CEQ1</accession>
<evidence type="ECO:0000256" key="4">
    <source>
        <dbReference type="ARBA" id="ARBA00022741"/>
    </source>
</evidence>
<evidence type="ECO:0000313" key="10">
    <source>
        <dbReference type="Proteomes" id="UP000663828"/>
    </source>
</evidence>
<dbReference type="AlphaFoldDB" id="A0A814CEQ1"/>
<dbReference type="PANTHER" id="PTHR23117">
    <property type="entry name" value="GUANYLATE KINASE-RELATED"/>
    <property type="match status" value="1"/>
</dbReference>
<keyword evidence="7" id="KW-0175">Coiled coil</keyword>
<reference evidence="9" key="1">
    <citation type="submission" date="2021-02" db="EMBL/GenBank/DDBJ databases">
        <authorList>
            <person name="Nowell W R."/>
        </authorList>
    </citation>
    <scope>NUCLEOTIDE SEQUENCE</scope>
</reference>
<dbReference type="FunFam" id="3.30.63.10:FF:000002">
    <property type="entry name" value="Guanylate kinase 1"/>
    <property type="match status" value="1"/>
</dbReference>
<dbReference type="Gene3D" id="3.30.63.10">
    <property type="entry name" value="Guanylate Kinase phosphate binding domain"/>
    <property type="match status" value="1"/>
</dbReference>
<dbReference type="PROSITE" id="PS00856">
    <property type="entry name" value="GUANYLATE_KINASE_1"/>
    <property type="match status" value="1"/>
</dbReference>
<dbReference type="Proteomes" id="UP000663828">
    <property type="component" value="Unassembled WGS sequence"/>
</dbReference>
<dbReference type="GO" id="GO:0005524">
    <property type="term" value="F:ATP binding"/>
    <property type="evidence" value="ECO:0007669"/>
    <property type="project" value="UniProtKB-KW"/>
</dbReference>
<evidence type="ECO:0000259" key="8">
    <source>
        <dbReference type="PROSITE" id="PS50052"/>
    </source>
</evidence>
<dbReference type="InterPro" id="IPR017665">
    <property type="entry name" value="Guanylate_kinase"/>
</dbReference>